<evidence type="ECO:0000313" key="3">
    <source>
        <dbReference type="Proteomes" id="UP000287872"/>
    </source>
</evidence>
<dbReference type="Gene3D" id="1.10.1200.10">
    <property type="entry name" value="ACP-like"/>
    <property type="match status" value="1"/>
</dbReference>
<name>A0A401UGP7_9CLOT</name>
<sequence length="79" mass="8940">MQELVFNILEEITGEDLHEEGDVNLFDSGRLDSLGVIELIVAVEEKTNIILDPAVVERKDIETPNKITEYLQTLSKSRI</sequence>
<dbReference type="Proteomes" id="UP000287872">
    <property type="component" value="Unassembled WGS sequence"/>
</dbReference>
<dbReference type="OrthoDB" id="6462171at2"/>
<dbReference type="EMBL" id="BHYK01000001">
    <property type="protein sequence ID" value="GCD08652.1"/>
    <property type="molecule type" value="Genomic_DNA"/>
</dbReference>
<evidence type="ECO:0000259" key="1">
    <source>
        <dbReference type="PROSITE" id="PS50075"/>
    </source>
</evidence>
<reference evidence="2 3" key="1">
    <citation type="submission" date="2018-11" db="EMBL/GenBank/DDBJ databases">
        <title>Genome sequencing and assembly of Clostridium tagluense strain A121.</title>
        <authorList>
            <person name="Murakami T."/>
            <person name="Segawa T."/>
            <person name="Shcherbakova V.A."/>
            <person name="Mori H."/>
            <person name="Yoshimura Y."/>
        </authorList>
    </citation>
    <scope>NUCLEOTIDE SEQUENCE [LARGE SCALE GENOMIC DNA]</scope>
    <source>
        <strain evidence="2 3">A121</strain>
    </source>
</reference>
<keyword evidence="3" id="KW-1185">Reference proteome</keyword>
<dbReference type="InterPro" id="IPR009081">
    <property type="entry name" value="PP-bd_ACP"/>
</dbReference>
<dbReference type="Pfam" id="PF00550">
    <property type="entry name" value="PP-binding"/>
    <property type="match status" value="1"/>
</dbReference>
<organism evidence="2 3">
    <name type="scientific">Clostridium tagluense</name>
    <dbReference type="NCBI Taxonomy" id="360422"/>
    <lineage>
        <taxon>Bacteria</taxon>
        <taxon>Bacillati</taxon>
        <taxon>Bacillota</taxon>
        <taxon>Clostridia</taxon>
        <taxon>Eubacteriales</taxon>
        <taxon>Clostridiaceae</taxon>
        <taxon>Clostridium</taxon>
    </lineage>
</organism>
<gene>
    <name evidence="2" type="ORF">Ctaglu_02750</name>
</gene>
<proteinExistence type="predicted"/>
<protein>
    <submittedName>
        <fullName evidence="2">D-alanine--poly(Phosphoribitol) ligase subunit 2</fullName>
    </submittedName>
</protein>
<dbReference type="RefSeq" id="WP_124997302.1">
    <property type="nucleotide sequence ID" value="NZ_BHYK01000001.1"/>
</dbReference>
<comment type="caution">
    <text evidence="2">The sequence shown here is derived from an EMBL/GenBank/DDBJ whole genome shotgun (WGS) entry which is preliminary data.</text>
</comment>
<evidence type="ECO:0000313" key="2">
    <source>
        <dbReference type="EMBL" id="GCD08652.1"/>
    </source>
</evidence>
<dbReference type="PROSITE" id="PS50075">
    <property type="entry name" value="CARRIER"/>
    <property type="match status" value="1"/>
</dbReference>
<dbReference type="SUPFAM" id="SSF47336">
    <property type="entry name" value="ACP-like"/>
    <property type="match status" value="1"/>
</dbReference>
<accession>A0A401UGP7</accession>
<feature type="domain" description="Carrier" evidence="1">
    <location>
        <begin position="1"/>
        <end position="75"/>
    </location>
</feature>
<keyword evidence="2" id="KW-0436">Ligase</keyword>
<dbReference type="AlphaFoldDB" id="A0A401UGP7"/>
<dbReference type="InterPro" id="IPR036736">
    <property type="entry name" value="ACP-like_sf"/>
</dbReference>
<dbReference type="GO" id="GO:0016874">
    <property type="term" value="F:ligase activity"/>
    <property type="evidence" value="ECO:0007669"/>
    <property type="project" value="UniProtKB-KW"/>
</dbReference>